<sequence>MKILQITAWDNLGQQFNGYQIHQALLKSGQTSHMAVNNRGFSEPYIHQLGNSLTRKIDRGLRAIEKKLSLHAILPISAYKLYFSDYYKQADLVHLQLVQSESFFSLFNLPIISKQKKTVWTLHDPWLLSGHCVHSLECERWLSGCGKCPDLTLFFPIKHDTTALTWKLKHWIMHHSQINLVVASQWMYERVKKSPILSHLPCHIIPLGLDTNIFQPREKTKCRNRLGIPLDAQVLAFRYQSAAESFKGWQWLEPALIDLEIEKPTYLISFDQKGGMEKLKDKYQVIELGWVHDQNLLCDALNATDIFLMPSIAEAFGMMAVEAMACGTPVISFENTALCDVIQAPKAGIAVPYKNAQALTEAISNLLKDVDLRKKLSTEAVKLVRAKYDIELYINRHISLYESIINN</sequence>
<keyword evidence="3" id="KW-1185">Reference proteome</keyword>
<evidence type="ECO:0000259" key="1">
    <source>
        <dbReference type="Pfam" id="PF00534"/>
    </source>
</evidence>
<comment type="caution">
    <text evidence="2">The sequence shown here is derived from an EMBL/GenBank/DDBJ whole genome shotgun (WGS) entry which is preliminary data.</text>
</comment>
<protein>
    <submittedName>
        <fullName evidence="2">Glycosyltransferase</fullName>
    </submittedName>
</protein>
<dbReference type="PANTHER" id="PTHR12526:SF635">
    <property type="entry name" value="GLYCOSYL TRANSFERASE GROUP 1"/>
    <property type="match status" value="1"/>
</dbReference>
<evidence type="ECO:0000313" key="3">
    <source>
        <dbReference type="Proteomes" id="UP000618445"/>
    </source>
</evidence>
<dbReference type="InterPro" id="IPR001296">
    <property type="entry name" value="Glyco_trans_1"/>
</dbReference>
<evidence type="ECO:0000313" key="2">
    <source>
        <dbReference type="EMBL" id="MBD2317401.1"/>
    </source>
</evidence>
<organism evidence="2 3">
    <name type="scientific">Phormidium tenue FACHB-1050</name>
    <dbReference type="NCBI Taxonomy" id="2692857"/>
    <lineage>
        <taxon>Bacteria</taxon>
        <taxon>Bacillati</taxon>
        <taxon>Cyanobacteriota</taxon>
        <taxon>Cyanophyceae</taxon>
        <taxon>Oscillatoriophycideae</taxon>
        <taxon>Oscillatoriales</taxon>
        <taxon>Oscillatoriaceae</taxon>
        <taxon>Phormidium</taxon>
    </lineage>
</organism>
<proteinExistence type="predicted"/>
<dbReference type="RefSeq" id="WP_190578248.1">
    <property type="nucleotide sequence ID" value="NZ_CAWPQU010000007.1"/>
</dbReference>
<gene>
    <name evidence="2" type="ORF">H6G05_11165</name>
</gene>
<feature type="domain" description="Glycosyl transferase family 1" evidence="1">
    <location>
        <begin position="282"/>
        <end position="380"/>
    </location>
</feature>
<accession>A0ABR8CCI5</accession>
<reference evidence="2 3" key="1">
    <citation type="journal article" date="2020" name="ISME J.">
        <title>Comparative genomics reveals insights into cyanobacterial evolution and habitat adaptation.</title>
        <authorList>
            <person name="Chen M.Y."/>
            <person name="Teng W.K."/>
            <person name="Zhao L."/>
            <person name="Hu C.X."/>
            <person name="Zhou Y.K."/>
            <person name="Han B.P."/>
            <person name="Song L.R."/>
            <person name="Shu W.S."/>
        </authorList>
    </citation>
    <scope>NUCLEOTIDE SEQUENCE [LARGE SCALE GENOMIC DNA]</scope>
    <source>
        <strain evidence="2 3">FACHB-1050</strain>
    </source>
</reference>
<name>A0ABR8CCI5_9CYAN</name>
<dbReference type="PANTHER" id="PTHR12526">
    <property type="entry name" value="GLYCOSYLTRANSFERASE"/>
    <property type="match status" value="1"/>
</dbReference>
<dbReference type="Pfam" id="PF00534">
    <property type="entry name" value="Glycos_transf_1"/>
    <property type="match status" value="1"/>
</dbReference>
<dbReference type="Gene3D" id="3.40.50.2000">
    <property type="entry name" value="Glycogen Phosphorylase B"/>
    <property type="match status" value="2"/>
</dbReference>
<dbReference type="SUPFAM" id="SSF53756">
    <property type="entry name" value="UDP-Glycosyltransferase/glycogen phosphorylase"/>
    <property type="match status" value="1"/>
</dbReference>
<dbReference type="EMBL" id="JACJQY010000015">
    <property type="protein sequence ID" value="MBD2317401.1"/>
    <property type="molecule type" value="Genomic_DNA"/>
</dbReference>
<dbReference type="Proteomes" id="UP000618445">
    <property type="component" value="Unassembled WGS sequence"/>
</dbReference>